<dbReference type="AlphaFoldDB" id="K9HK26"/>
<comment type="caution">
    <text evidence="5">The sequence shown here is derived from an EMBL/GenBank/DDBJ whole genome shotgun (WGS) entry which is preliminary data.</text>
</comment>
<evidence type="ECO:0000259" key="3">
    <source>
        <dbReference type="Pfam" id="PF04773"/>
    </source>
</evidence>
<dbReference type="InterPro" id="IPR032623">
    <property type="entry name" value="FecR_N"/>
</dbReference>
<dbReference type="PANTHER" id="PTHR30273:SF2">
    <property type="entry name" value="PROTEIN FECR"/>
    <property type="match status" value="1"/>
</dbReference>
<protein>
    <submittedName>
        <fullName evidence="5">Uncharacterized protein</fullName>
    </submittedName>
</protein>
<organism evidence="5 6">
    <name type="scientific">Caenispirillum salinarum AK4</name>
    <dbReference type="NCBI Taxonomy" id="1238182"/>
    <lineage>
        <taxon>Bacteria</taxon>
        <taxon>Pseudomonadati</taxon>
        <taxon>Pseudomonadota</taxon>
        <taxon>Alphaproteobacteria</taxon>
        <taxon>Rhodospirillales</taxon>
        <taxon>Novispirillaceae</taxon>
        <taxon>Caenispirillum</taxon>
    </lineage>
</organism>
<keyword evidence="6" id="KW-1185">Reference proteome</keyword>
<feature type="domain" description="FecR protein" evidence="3">
    <location>
        <begin position="132"/>
        <end position="222"/>
    </location>
</feature>
<evidence type="ECO:0000256" key="1">
    <source>
        <dbReference type="SAM" id="MobiDB-lite"/>
    </source>
</evidence>
<feature type="transmembrane region" description="Helical" evidence="2">
    <location>
        <begin position="101"/>
        <end position="120"/>
    </location>
</feature>
<evidence type="ECO:0000256" key="2">
    <source>
        <dbReference type="SAM" id="Phobius"/>
    </source>
</evidence>
<sequence>MSHGGSTTGRRPAPAIAAAAEDDIRLQAMQWFTRLRERPDDPELADRLADWLAADPHHAAAYTEAERVWRVAGHLRPSAASTAVRPASPTRRRRAEPPRRAWAGAALAVAATLLVAVLNWPTLHLHLNADAVSGTAEIAHLDMPDGSTITMGPESAVSTHYAAGARTISLHAGEAFFSVTPDKDRPFSVRTGDLTVTAVGTAFDVRVGRDTMTVEVAEGTVRVDAPPSFAETVTTLSAGQRLIAAPSSGAMHVEPIPPAQVAAWRTHRLVVEGTTLGSFLHRLEPYLHGHVVVTAPALLDLSISGVYDLERPVDALRAAFGTHGITVSKVAPYLFVAHRW</sequence>
<evidence type="ECO:0000313" key="5">
    <source>
        <dbReference type="EMBL" id="EKV28966.1"/>
    </source>
</evidence>
<reference evidence="5 6" key="1">
    <citation type="journal article" date="2013" name="Genome Announc.">
        <title>Draft Genome Sequence of an Alphaproteobacterium, Caenispirillum salinarum AK4(T), Isolated from a Solar Saltern.</title>
        <authorList>
            <person name="Khatri I."/>
            <person name="Singh A."/>
            <person name="Korpole S."/>
            <person name="Pinnaka A.K."/>
            <person name="Subramanian S."/>
        </authorList>
    </citation>
    <scope>NUCLEOTIDE SEQUENCE [LARGE SCALE GENOMIC DNA]</scope>
    <source>
        <strain evidence="5 6">AK4</strain>
    </source>
</reference>
<dbReference type="InterPro" id="IPR012373">
    <property type="entry name" value="Ferrdict_sens_TM"/>
</dbReference>
<keyword evidence="2" id="KW-0812">Transmembrane</keyword>
<feature type="domain" description="FecR N-terminal" evidence="4">
    <location>
        <begin position="27"/>
        <end position="68"/>
    </location>
</feature>
<dbReference type="OrthoDB" id="1098280at2"/>
<dbReference type="Proteomes" id="UP000009881">
    <property type="component" value="Unassembled WGS sequence"/>
</dbReference>
<feature type="region of interest" description="Disordered" evidence="1">
    <location>
        <begin position="79"/>
        <end position="98"/>
    </location>
</feature>
<dbReference type="STRING" id="1238182.C882_0730"/>
<accession>K9HK26</accession>
<dbReference type="PANTHER" id="PTHR30273">
    <property type="entry name" value="PERIPLASMIC SIGNAL SENSOR AND SIGMA FACTOR ACTIVATOR FECR-RELATED"/>
    <property type="match status" value="1"/>
</dbReference>
<dbReference type="EMBL" id="ANHY01000014">
    <property type="protein sequence ID" value="EKV28966.1"/>
    <property type="molecule type" value="Genomic_DNA"/>
</dbReference>
<keyword evidence="2" id="KW-1133">Transmembrane helix</keyword>
<dbReference type="RefSeq" id="WP_009541387.1">
    <property type="nucleotide sequence ID" value="NZ_ANHY01000014.1"/>
</dbReference>
<evidence type="ECO:0000313" key="6">
    <source>
        <dbReference type="Proteomes" id="UP000009881"/>
    </source>
</evidence>
<evidence type="ECO:0000259" key="4">
    <source>
        <dbReference type="Pfam" id="PF16220"/>
    </source>
</evidence>
<dbReference type="Pfam" id="PF16220">
    <property type="entry name" value="DUF4880"/>
    <property type="match status" value="1"/>
</dbReference>
<name>K9HK26_9PROT</name>
<keyword evidence="2" id="KW-0472">Membrane</keyword>
<gene>
    <name evidence="5" type="ORF">C882_0730</name>
</gene>
<dbReference type="PIRSF" id="PIRSF018266">
    <property type="entry name" value="FecR"/>
    <property type="match status" value="1"/>
</dbReference>
<dbReference type="InterPro" id="IPR006860">
    <property type="entry name" value="FecR"/>
</dbReference>
<dbReference type="eggNOG" id="COG3712">
    <property type="taxonomic scope" value="Bacteria"/>
</dbReference>
<dbReference type="GO" id="GO:0016989">
    <property type="term" value="F:sigma factor antagonist activity"/>
    <property type="evidence" value="ECO:0007669"/>
    <property type="project" value="TreeGrafter"/>
</dbReference>
<dbReference type="Gene3D" id="2.60.120.1440">
    <property type="match status" value="1"/>
</dbReference>
<dbReference type="Pfam" id="PF04773">
    <property type="entry name" value="FecR"/>
    <property type="match status" value="1"/>
</dbReference>
<proteinExistence type="predicted"/>